<sequence length="62" mass="6817">MAVMLRPVLALVGFLWISQSFVPTKARVDALLDMYLSFASARVGTTSTARTTGTIPHQRTTY</sequence>
<gene>
    <name evidence="1" type="ORF">GCM10010449_30570</name>
</gene>
<keyword evidence="2" id="KW-1185">Reference proteome</keyword>
<dbReference type="EMBL" id="BAAAUG010000043">
    <property type="protein sequence ID" value="GAA3105410.1"/>
    <property type="molecule type" value="Genomic_DNA"/>
</dbReference>
<evidence type="ECO:0000313" key="1">
    <source>
        <dbReference type="EMBL" id="GAA3105410.1"/>
    </source>
</evidence>
<comment type="caution">
    <text evidence="1">The sequence shown here is derived from an EMBL/GenBank/DDBJ whole genome shotgun (WGS) entry which is preliminary data.</text>
</comment>
<organism evidence="1 2">
    <name type="scientific">Streptomyces rectiviolaceus</name>
    <dbReference type="NCBI Taxonomy" id="332591"/>
    <lineage>
        <taxon>Bacteria</taxon>
        <taxon>Bacillati</taxon>
        <taxon>Actinomycetota</taxon>
        <taxon>Actinomycetes</taxon>
        <taxon>Kitasatosporales</taxon>
        <taxon>Streptomycetaceae</taxon>
        <taxon>Streptomyces</taxon>
    </lineage>
</organism>
<reference evidence="2" key="1">
    <citation type="journal article" date="2019" name="Int. J. Syst. Evol. Microbiol.">
        <title>The Global Catalogue of Microorganisms (GCM) 10K type strain sequencing project: providing services to taxonomists for standard genome sequencing and annotation.</title>
        <authorList>
            <consortium name="The Broad Institute Genomics Platform"/>
            <consortium name="The Broad Institute Genome Sequencing Center for Infectious Disease"/>
            <person name="Wu L."/>
            <person name="Ma J."/>
        </authorList>
    </citation>
    <scope>NUCLEOTIDE SEQUENCE [LARGE SCALE GENOMIC DNA]</scope>
    <source>
        <strain evidence="2">JCM 9092</strain>
    </source>
</reference>
<proteinExistence type="predicted"/>
<name>A0ABP6MI57_9ACTN</name>
<dbReference type="Proteomes" id="UP001501637">
    <property type="component" value="Unassembled WGS sequence"/>
</dbReference>
<protein>
    <recommendedName>
        <fullName evidence="3">Secreted protein</fullName>
    </recommendedName>
</protein>
<accession>A0ABP6MI57</accession>
<evidence type="ECO:0008006" key="3">
    <source>
        <dbReference type="Google" id="ProtNLM"/>
    </source>
</evidence>
<evidence type="ECO:0000313" key="2">
    <source>
        <dbReference type="Proteomes" id="UP001501637"/>
    </source>
</evidence>